<organism evidence="15">
    <name type="scientific">marine metagenome</name>
    <dbReference type="NCBI Taxonomy" id="408172"/>
    <lineage>
        <taxon>unclassified sequences</taxon>
        <taxon>metagenomes</taxon>
        <taxon>ecological metagenomes</taxon>
    </lineage>
</organism>
<feature type="transmembrane region" description="Helical" evidence="14">
    <location>
        <begin position="115"/>
        <end position="136"/>
    </location>
</feature>
<keyword evidence="3" id="KW-1003">Cell membrane</keyword>
<dbReference type="PANTHER" id="PTHR30586">
    <property type="entry name" value="ELECTRON TRANSPORT COMPLEX PROTEIN RNFE"/>
    <property type="match status" value="1"/>
</dbReference>
<dbReference type="PIRSF" id="PIRSF006102">
    <property type="entry name" value="NQR_DE"/>
    <property type="match status" value="1"/>
</dbReference>
<evidence type="ECO:0000256" key="1">
    <source>
        <dbReference type="ARBA" id="ARBA00004127"/>
    </source>
</evidence>
<keyword evidence="12 14" id="KW-0472">Membrane</keyword>
<accession>A0A381N099</accession>
<evidence type="ECO:0000256" key="3">
    <source>
        <dbReference type="ARBA" id="ARBA00022475"/>
    </source>
</evidence>
<evidence type="ECO:0000256" key="12">
    <source>
        <dbReference type="ARBA" id="ARBA00023136"/>
    </source>
</evidence>
<evidence type="ECO:0000256" key="4">
    <source>
        <dbReference type="ARBA" id="ARBA00022519"/>
    </source>
</evidence>
<dbReference type="InterPro" id="IPR003667">
    <property type="entry name" value="NqrDE/RnfAE"/>
</dbReference>
<evidence type="ECO:0000256" key="7">
    <source>
        <dbReference type="ARBA" id="ARBA00022989"/>
    </source>
</evidence>
<dbReference type="GO" id="GO:0016655">
    <property type="term" value="F:oxidoreductase activity, acting on NAD(P)H, quinone or similar compound as acceptor"/>
    <property type="evidence" value="ECO:0007669"/>
    <property type="project" value="InterPro"/>
</dbReference>
<dbReference type="EMBL" id="UINC01000048">
    <property type="protein sequence ID" value="SUZ48030.1"/>
    <property type="molecule type" value="Genomic_DNA"/>
</dbReference>
<keyword evidence="6" id="KW-1278">Translocase</keyword>
<proteinExistence type="predicted"/>
<evidence type="ECO:0000256" key="14">
    <source>
        <dbReference type="SAM" id="Phobius"/>
    </source>
</evidence>
<dbReference type="NCBIfam" id="TIGR01939">
    <property type="entry name" value="nqrD"/>
    <property type="match status" value="1"/>
</dbReference>
<dbReference type="GO" id="GO:0012505">
    <property type="term" value="C:endomembrane system"/>
    <property type="evidence" value="ECO:0007669"/>
    <property type="project" value="UniProtKB-SubCell"/>
</dbReference>
<keyword evidence="4" id="KW-0997">Cell inner membrane</keyword>
<feature type="transmembrane region" description="Helical" evidence="14">
    <location>
        <begin position="55"/>
        <end position="74"/>
    </location>
</feature>
<keyword evidence="7 14" id="KW-1133">Transmembrane helix</keyword>
<protein>
    <recommendedName>
        <fullName evidence="16">Na(+)-translocating NADH-quinone reductase subunit D</fullName>
    </recommendedName>
</protein>
<feature type="transmembrane region" description="Helical" evidence="14">
    <location>
        <begin position="86"/>
        <end position="103"/>
    </location>
</feature>
<evidence type="ECO:0000256" key="13">
    <source>
        <dbReference type="ARBA" id="ARBA00023201"/>
    </source>
</evidence>
<sequence>MQNNPITLQVLGICSALAVTVKMDTAIVMSIAVIFVLTMSNTVVSIFRNMIPSRVRIIFALLVISSLVTLTDQYLKAYMYDMSKQLNVFLALIITNCIVLGRAEAFAMKEGPWRSFLDGLGNALGYGVILVAVSAFREFFGSGSLMGYQIISEEMYASGYQDNGLIAFPPGAFIILGLIIWVQRTIGKIEEE</sequence>
<gene>
    <name evidence="15" type="ORF">METZ01_LOCUS884</name>
</gene>
<evidence type="ECO:0000313" key="15">
    <source>
        <dbReference type="EMBL" id="SUZ48030.1"/>
    </source>
</evidence>
<evidence type="ECO:0000256" key="10">
    <source>
        <dbReference type="ARBA" id="ARBA00023065"/>
    </source>
</evidence>
<evidence type="ECO:0000256" key="5">
    <source>
        <dbReference type="ARBA" id="ARBA00022692"/>
    </source>
</evidence>
<dbReference type="NCBIfam" id="NF006777">
    <property type="entry name" value="PRK09292.1"/>
    <property type="match status" value="1"/>
</dbReference>
<dbReference type="PANTHER" id="PTHR30586:SF1">
    <property type="entry name" value="NA(+)-TRANSLOCATING NADH-QUINONE REDUCTASE SUBUNIT D"/>
    <property type="match status" value="1"/>
</dbReference>
<name>A0A381N099_9ZZZZ</name>
<reference evidence="15" key="1">
    <citation type="submission" date="2018-05" db="EMBL/GenBank/DDBJ databases">
        <authorList>
            <person name="Lanie J.A."/>
            <person name="Ng W.-L."/>
            <person name="Kazmierczak K.M."/>
            <person name="Andrzejewski T.M."/>
            <person name="Davidsen T.M."/>
            <person name="Wayne K.J."/>
            <person name="Tettelin H."/>
            <person name="Glass J.I."/>
            <person name="Rusch D."/>
            <person name="Podicherti R."/>
            <person name="Tsui H.-C.T."/>
            <person name="Winkler M.E."/>
        </authorList>
    </citation>
    <scope>NUCLEOTIDE SEQUENCE</scope>
</reference>
<dbReference type="GO" id="GO:0005886">
    <property type="term" value="C:plasma membrane"/>
    <property type="evidence" value="ECO:0007669"/>
    <property type="project" value="TreeGrafter"/>
</dbReference>
<comment type="subcellular location">
    <subcellularLocation>
        <location evidence="1">Endomembrane system</location>
        <topology evidence="1">Multi-pass membrane protein</topology>
    </subcellularLocation>
</comment>
<dbReference type="NCBIfam" id="NF009070">
    <property type="entry name" value="PRK12405.1"/>
    <property type="match status" value="1"/>
</dbReference>
<evidence type="ECO:0000256" key="8">
    <source>
        <dbReference type="ARBA" id="ARBA00023027"/>
    </source>
</evidence>
<dbReference type="AlphaFoldDB" id="A0A381N099"/>
<feature type="transmembrane region" description="Helical" evidence="14">
    <location>
        <begin position="28"/>
        <end position="48"/>
    </location>
</feature>
<evidence type="ECO:0000256" key="9">
    <source>
        <dbReference type="ARBA" id="ARBA00023053"/>
    </source>
</evidence>
<dbReference type="Pfam" id="PF02508">
    <property type="entry name" value="Rnf-Nqr"/>
    <property type="match status" value="1"/>
</dbReference>
<evidence type="ECO:0000256" key="2">
    <source>
        <dbReference type="ARBA" id="ARBA00022448"/>
    </source>
</evidence>
<evidence type="ECO:0008006" key="16">
    <source>
        <dbReference type="Google" id="ProtNLM"/>
    </source>
</evidence>
<keyword evidence="13" id="KW-0739">Sodium transport</keyword>
<evidence type="ECO:0000256" key="6">
    <source>
        <dbReference type="ARBA" id="ARBA00022967"/>
    </source>
</evidence>
<keyword evidence="10" id="KW-0406">Ion transport</keyword>
<keyword evidence="2" id="KW-0813">Transport</keyword>
<keyword evidence="11" id="KW-0830">Ubiquinone</keyword>
<keyword evidence="8" id="KW-0520">NAD</keyword>
<evidence type="ECO:0000256" key="11">
    <source>
        <dbReference type="ARBA" id="ARBA00023075"/>
    </source>
</evidence>
<keyword evidence="9" id="KW-0915">Sodium</keyword>
<keyword evidence="5 14" id="KW-0812">Transmembrane</keyword>
<dbReference type="GO" id="GO:0006814">
    <property type="term" value="P:sodium ion transport"/>
    <property type="evidence" value="ECO:0007669"/>
    <property type="project" value="UniProtKB-KW"/>
</dbReference>
<dbReference type="InterPro" id="IPR011292">
    <property type="entry name" value="NqrD"/>
</dbReference>
<feature type="transmembrane region" description="Helical" evidence="14">
    <location>
        <begin position="164"/>
        <end position="182"/>
    </location>
</feature>